<evidence type="ECO:0008006" key="2">
    <source>
        <dbReference type="Google" id="ProtNLM"/>
    </source>
</evidence>
<dbReference type="SUPFAM" id="SSF53756">
    <property type="entry name" value="UDP-Glycosyltransferase/glycogen phosphorylase"/>
    <property type="match status" value="1"/>
</dbReference>
<accession>A0A075H8X7</accession>
<name>A0A075H8X7_9ARCH</name>
<sequence>MGLQKGTDKIWEALDLCKTNFEVLQVKWYDKRTPKEKQLAEKWIKNKPSKVKFLPIMKREELAKYFMFADAVLGQVRGLQGCIERQALFCKKPLVHYSNPEYKFVEDVEKIKKPFILNSNEPSEIAQIIDTIVESKENLDNLAAHGSEFVKIVDPSQIAHEWDEIFENYYNKFKKIERETSHLRLLLLRALYLIGNRLHYRKLKKIVEN</sequence>
<reference evidence="1" key="1">
    <citation type="journal article" date="2014" name="Genome Biol. Evol.">
        <title>Pangenome evidence for extensive interdomain horizontal transfer affecting lineage core and shell genes in uncultured planktonic thaumarchaeota and euryarchaeota.</title>
        <authorList>
            <person name="Deschamps P."/>
            <person name="Zivanovic Y."/>
            <person name="Moreira D."/>
            <person name="Rodriguez-Valera F."/>
            <person name="Lopez-Garcia P."/>
        </authorList>
    </citation>
    <scope>NUCLEOTIDE SEQUENCE</scope>
</reference>
<dbReference type="Gene3D" id="3.40.50.2000">
    <property type="entry name" value="Glycogen Phosphorylase B"/>
    <property type="match status" value="1"/>
</dbReference>
<proteinExistence type="predicted"/>
<evidence type="ECO:0000313" key="1">
    <source>
        <dbReference type="EMBL" id="AIF11620.1"/>
    </source>
</evidence>
<dbReference type="AlphaFoldDB" id="A0A075H8X7"/>
<dbReference type="EMBL" id="KF900922">
    <property type="protein sequence ID" value="AIF11620.1"/>
    <property type="molecule type" value="Genomic_DNA"/>
</dbReference>
<organism evidence="1">
    <name type="scientific">uncultured marine thaumarchaeote KM3_53_B02</name>
    <dbReference type="NCBI Taxonomy" id="1456180"/>
    <lineage>
        <taxon>Archaea</taxon>
        <taxon>Nitrososphaerota</taxon>
        <taxon>environmental samples</taxon>
    </lineage>
</organism>
<protein>
    <recommendedName>
        <fullName evidence="2">Glycosyl transferase</fullName>
    </recommendedName>
</protein>